<dbReference type="Pfam" id="PF01717">
    <property type="entry name" value="Meth_synt_2"/>
    <property type="match status" value="1"/>
</dbReference>
<evidence type="ECO:0000256" key="1">
    <source>
        <dbReference type="ARBA" id="ARBA00001947"/>
    </source>
</evidence>
<reference evidence="5 6" key="1">
    <citation type="submission" date="2017-04" db="EMBL/GenBank/DDBJ databases">
        <title>Draft Aigarchaeota genome from a New Zealand hot spring.</title>
        <authorList>
            <person name="Reysenbach A.-L."/>
            <person name="Donaho J.A."/>
            <person name="Gerhart J."/>
            <person name="Kelley J.F."/>
            <person name="Kouba K."/>
            <person name="Podar M."/>
            <person name="Stott M."/>
        </authorList>
    </citation>
    <scope>NUCLEOTIDE SEQUENCE [LARGE SCALE GENOMIC DNA]</scope>
    <source>
        <strain evidence="5">NZ13_MG1</strain>
    </source>
</reference>
<dbReference type="EMBL" id="NDWU01000007">
    <property type="protein sequence ID" value="PUA32667.1"/>
    <property type="molecule type" value="Genomic_DNA"/>
</dbReference>
<proteinExistence type="predicted"/>
<keyword evidence="3" id="KW-0862">Zinc</keyword>
<dbReference type="SUPFAM" id="SSF51726">
    <property type="entry name" value="UROD/MetE-like"/>
    <property type="match status" value="1"/>
</dbReference>
<dbReference type="InterPro" id="IPR002629">
    <property type="entry name" value="Met_Synth_C/arc"/>
</dbReference>
<comment type="cofactor">
    <cofactor evidence="1">
        <name>Zn(2+)</name>
        <dbReference type="ChEBI" id="CHEBI:29105"/>
    </cofactor>
</comment>
<organism evidence="5 6">
    <name type="scientific">Candidatus Terraquivivens tikiterensis</name>
    <dbReference type="NCBI Taxonomy" id="1980982"/>
    <lineage>
        <taxon>Archaea</taxon>
        <taxon>Nitrososphaerota</taxon>
        <taxon>Candidatus Wolframiiraptoraceae</taxon>
        <taxon>Candidatus Terraquivivens</taxon>
    </lineage>
</organism>
<evidence type="ECO:0000256" key="2">
    <source>
        <dbReference type="ARBA" id="ARBA00022723"/>
    </source>
</evidence>
<evidence type="ECO:0000259" key="4">
    <source>
        <dbReference type="Pfam" id="PF01717"/>
    </source>
</evidence>
<protein>
    <recommendedName>
        <fullName evidence="4">Cobalamin-independent methionine synthase MetE C-terminal/archaeal domain-containing protein</fullName>
    </recommendedName>
</protein>
<dbReference type="Proteomes" id="UP000244066">
    <property type="component" value="Unassembled WGS sequence"/>
</dbReference>
<dbReference type="Gene3D" id="3.20.20.210">
    <property type="match status" value="1"/>
</dbReference>
<feature type="domain" description="Cobalamin-independent methionine synthase MetE C-terminal/archaeal" evidence="4">
    <location>
        <begin position="8"/>
        <end position="308"/>
    </location>
</feature>
<dbReference type="AlphaFoldDB" id="A0A2R7Y5L6"/>
<dbReference type="PANTHER" id="PTHR30519">
    <property type="entry name" value="5-METHYLTETRAHYDROPTEROYLTRIGLUTAMATE--HOMOCYSTEINE METHYLTRANSFERASE"/>
    <property type="match status" value="1"/>
</dbReference>
<dbReference type="InterPro" id="IPR038071">
    <property type="entry name" value="UROD/MetE-like_sf"/>
</dbReference>
<name>A0A2R7Y5L6_9ARCH</name>
<dbReference type="GO" id="GO:0008270">
    <property type="term" value="F:zinc ion binding"/>
    <property type="evidence" value="ECO:0007669"/>
    <property type="project" value="InterPro"/>
</dbReference>
<dbReference type="GO" id="GO:0009086">
    <property type="term" value="P:methionine biosynthetic process"/>
    <property type="evidence" value="ECO:0007669"/>
    <property type="project" value="InterPro"/>
</dbReference>
<evidence type="ECO:0000256" key="3">
    <source>
        <dbReference type="ARBA" id="ARBA00022833"/>
    </source>
</evidence>
<evidence type="ECO:0000313" key="6">
    <source>
        <dbReference type="Proteomes" id="UP000244066"/>
    </source>
</evidence>
<gene>
    <name evidence="5" type="ORF">B9J98_03560</name>
</gene>
<evidence type="ECO:0000313" key="5">
    <source>
        <dbReference type="EMBL" id="PUA32667.1"/>
    </source>
</evidence>
<dbReference type="GO" id="GO:0003871">
    <property type="term" value="F:5-methyltetrahydropteroyltriglutamate-homocysteine S-methyltransferase activity"/>
    <property type="evidence" value="ECO:0007669"/>
    <property type="project" value="InterPro"/>
</dbReference>
<keyword evidence="2" id="KW-0479">Metal-binding</keyword>
<sequence length="315" mass="35465">MKVSGYLVGPQPRSEALMKAYRDHAKGKLSKQALEELIRKEAEETVKIQSENGFDVIIDGMLNWHDLLRPFTERLGGVEVGGLARWFDNNAFYKQPVIVGRVERTKPILENMLFYDLVPEKRLKVIIPDPYTFSKLSLNKSYRKFEDLVYDVAEAMAEEIRTLPATHVQLTAPSLVYEKLPRNEIELAMDAVDIIRRRYGGVLCIHTCFGRVGNAMPDLLDFPVDVVGVDMTATPIKDLKEYSFTKILGMGYVDARNTIIEKPDEIASAVMNVLSETSVKQIYISPSSGLEFLPHTVACAKIRSIGDALKLLKEV</sequence>
<accession>A0A2R7Y5L6</accession>
<comment type="caution">
    <text evidence="5">The sequence shown here is derived from an EMBL/GenBank/DDBJ whole genome shotgun (WGS) entry which is preliminary data.</text>
</comment>